<dbReference type="Proteomes" id="UP000523795">
    <property type="component" value="Unassembled WGS sequence"/>
</dbReference>
<feature type="non-terminal residue" evidence="2">
    <location>
        <position position="1"/>
    </location>
</feature>
<comment type="caution">
    <text evidence="2">The sequence shown here is derived from an EMBL/GenBank/DDBJ whole genome shotgun (WGS) entry which is preliminary data.</text>
</comment>
<evidence type="ECO:0000313" key="2">
    <source>
        <dbReference type="EMBL" id="NKX52340.1"/>
    </source>
</evidence>
<protein>
    <submittedName>
        <fullName evidence="2">NADH:flavin oxidoreductase</fullName>
    </submittedName>
</protein>
<reference evidence="2 3" key="1">
    <citation type="submission" date="2020-04" db="EMBL/GenBank/DDBJ databases">
        <authorList>
            <person name="Liu S."/>
        </authorList>
    </citation>
    <scope>NUCLEOTIDE SEQUENCE [LARGE SCALE GENOMIC DNA]</scope>
    <source>
        <strain evidence="2 3">CGMCC 1.15091</strain>
    </source>
</reference>
<keyword evidence="3" id="KW-1185">Reference proteome</keyword>
<proteinExistence type="predicted"/>
<sequence length="44" mass="4680">AYSQGYLYQPGIATEEQARSWATVVEAVHAAGSKIFAQLMHAGA</sequence>
<name>A0ABX1JVY3_9MICC</name>
<dbReference type="Pfam" id="PF00724">
    <property type="entry name" value="Oxidored_FMN"/>
    <property type="match status" value="1"/>
</dbReference>
<evidence type="ECO:0000313" key="3">
    <source>
        <dbReference type="Proteomes" id="UP000523795"/>
    </source>
</evidence>
<dbReference type="InterPro" id="IPR001155">
    <property type="entry name" value="OxRdtase_FMN_N"/>
</dbReference>
<dbReference type="InterPro" id="IPR013785">
    <property type="entry name" value="Aldolase_TIM"/>
</dbReference>
<dbReference type="EMBL" id="JAAZSR010000494">
    <property type="protein sequence ID" value="NKX52340.1"/>
    <property type="molecule type" value="Genomic_DNA"/>
</dbReference>
<dbReference type="SUPFAM" id="SSF51395">
    <property type="entry name" value="FMN-linked oxidoreductases"/>
    <property type="match status" value="1"/>
</dbReference>
<feature type="domain" description="NADH:flavin oxidoreductase/NADH oxidase N-terminal" evidence="1">
    <location>
        <begin position="3"/>
        <end position="44"/>
    </location>
</feature>
<accession>A0ABX1JVY3</accession>
<organism evidence="2 3">
    <name type="scientific">Arthrobacter deserti</name>
    <dbReference type="NCBI Taxonomy" id="1742687"/>
    <lineage>
        <taxon>Bacteria</taxon>
        <taxon>Bacillati</taxon>
        <taxon>Actinomycetota</taxon>
        <taxon>Actinomycetes</taxon>
        <taxon>Micrococcales</taxon>
        <taxon>Micrococcaceae</taxon>
        <taxon>Arthrobacter</taxon>
    </lineage>
</organism>
<feature type="non-terminal residue" evidence="2">
    <location>
        <position position="44"/>
    </location>
</feature>
<evidence type="ECO:0000259" key="1">
    <source>
        <dbReference type="Pfam" id="PF00724"/>
    </source>
</evidence>
<gene>
    <name evidence="2" type="ORF">HER39_17540</name>
</gene>
<dbReference type="Gene3D" id="3.20.20.70">
    <property type="entry name" value="Aldolase class I"/>
    <property type="match status" value="1"/>
</dbReference>